<name>A0A8S3SYU0_MYTED</name>
<proteinExistence type="predicted"/>
<keyword evidence="1" id="KW-0472">Membrane</keyword>
<dbReference type="OrthoDB" id="4473401at2759"/>
<keyword evidence="1" id="KW-1133">Transmembrane helix</keyword>
<protein>
    <recommendedName>
        <fullName evidence="2">BPTI/Kunitz inhibitor domain-containing protein</fullName>
    </recommendedName>
</protein>
<dbReference type="InterPro" id="IPR002223">
    <property type="entry name" value="Kunitz_BPTI"/>
</dbReference>
<organism evidence="3 4">
    <name type="scientific">Mytilus edulis</name>
    <name type="common">Blue mussel</name>
    <dbReference type="NCBI Taxonomy" id="6550"/>
    <lineage>
        <taxon>Eukaryota</taxon>
        <taxon>Metazoa</taxon>
        <taxon>Spiralia</taxon>
        <taxon>Lophotrochozoa</taxon>
        <taxon>Mollusca</taxon>
        <taxon>Bivalvia</taxon>
        <taxon>Autobranchia</taxon>
        <taxon>Pteriomorphia</taxon>
        <taxon>Mytilida</taxon>
        <taxon>Mytiloidea</taxon>
        <taxon>Mytilidae</taxon>
        <taxon>Mytilinae</taxon>
        <taxon>Mytilus</taxon>
    </lineage>
</organism>
<keyword evidence="1" id="KW-0812">Transmembrane</keyword>
<evidence type="ECO:0000313" key="3">
    <source>
        <dbReference type="EMBL" id="CAG2226327.1"/>
    </source>
</evidence>
<evidence type="ECO:0000259" key="2">
    <source>
        <dbReference type="PROSITE" id="PS50279"/>
    </source>
</evidence>
<dbReference type="EMBL" id="CAJPWZ010001892">
    <property type="protein sequence ID" value="CAG2226327.1"/>
    <property type="molecule type" value="Genomic_DNA"/>
</dbReference>
<sequence>MFFYVGNTILVTHLHLSTPDLLSCTESRKMEIRWTLHGHMVLDMETDAGLTTILNWIDPNPLPIKVLGIMTGWGADGIWIIEYKLDKCKSHKPDHSDHQEHVGEFACGNPVMRYVYNIFTFKCESFLYTKCEGPDVYFRSVFDCQDQCTGKSLNCQDQCTGKSLDCQNQCTGSMCENSQPKTCENTCTSMTCPYLTGALCQVNLCTCQPEFYDPVTMEKVSCNKVLAYLTNGGLRSLISDALRKLCPNFLNILKRVTVQRGSIKVGVELEASSSDEFPQVASHANLLESQIRDGFTIDMDGKLMTANKESVETTLNFEPQESPDKATKLDGGTISMRTIIIIIIVVCAVICLLFIIIMICAKRRSSRSKEADLMTVENVHQPNSCYFKNEACDLKDEQVNDKKDEKS</sequence>
<dbReference type="InterPro" id="IPR022041">
    <property type="entry name" value="Methyltransf_FA"/>
</dbReference>
<comment type="caution">
    <text evidence="3">The sequence shown here is derived from an EMBL/GenBank/DDBJ whole genome shotgun (WGS) entry which is preliminary data.</text>
</comment>
<feature type="domain" description="BPTI/Kunitz inhibitor" evidence="2">
    <location>
        <begin position="96"/>
        <end position="148"/>
    </location>
</feature>
<dbReference type="Pfam" id="PF00014">
    <property type="entry name" value="Kunitz_BPTI"/>
    <property type="match status" value="1"/>
</dbReference>
<dbReference type="Gene3D" id="4.10.410.10">
    <property type="entry name" value="Pancreatic trypsin inhibitor Kunitz domain"/>
    <property type="match status" value="1"/>
</dbReference>
<dbReference type="SMART" id="SM00131">
    <property type="entry name" value="KU"/>
    <property type="match status" value="1"/>
</dbReference>
<reference evidence="3" key="1">
    <citation type="submission" date="2021-03" db="EMBL/GenBank/DDBJ databases">
        <authorList>
            <person name="Bekaert M."/>
        </authorList>
    </citation>
    <scope>NUCLEOTIDE SEQUENCE</scope>
</reference>
<accession>A0A8S3SYU0</accession>
<dbReference type="GO" id="GO:0004867">
    <property type="term" value="F:serine-type endopeptidase inhibitor activity"/>
    <property type="evidence" value="ECO:0007669"/>
    <property type="project" value="InterPro"/>
</dbReference>
<evidence type="ECO:0000256" key="1">
    <source>
        <dbReference type="SAM" id="Phobius"/>
    </source>
</evidence>
<feature type="transmembrane region" description="Helical" evidence="1">
    <location>
        <begin position="339"/>
        <end position="361"/>
    </location>
</feature>
<dbReference type="Proteomes" id="UP000683360">
    <property type="component" value="Unassembled WGS sequence"/>
</dbReference>
<dbReference type="AlphaFoldDB" id="A0A8S3SYU0"/>
<keyword evidence="4" id="KW-1185">Reference proteome</keyword>
<dbReference type="PROSITE" id="PS50279">
    <property type="entry name" value="BPTI_KUNITZ_2"/>
    <property type="match status" value="1"/>
</dbReference>
<evidence type="ECO:0000313" key="4">
    <source>
        <dbReference type="Proteomes" id="UP000683360"/>
    </source>
</evidence>
<dbReference type="InterPro" id="IPR036880">
    <property type="entry name" value="Kunitz_BPTI_sf"/>
</dbReference>
<gene>
    <name evidence="3" type="ORF">MEDL_39412</name>
</gene>
<dbReference type="Pfam" id="PF12248">
    <property type="entry name" value="Methyltransf_FA"/>
    <property type="match status" value="1"/>
</dbReference>
<dbReference type="SUPFAM" id="SSF57362">
    <property type="entry name" value="BPTI-like"/>
    <property type="match status" value="1"/>
</dbReference>